<dbReference type="Pfam" id="PF10047">
    <property type="entry name" value="DUF2281"/>
    <property type="match status" value="1"/>
</dbReference>
<dbReference type="Proteomes" id="UP000738376">
    <property type="component" value="Unassembled WGS sequence"/>
</dbReference>
<evidence type="ECO:0000313" key="3">
    <source>
        <dbReference type="Proteomes" id="UP000738376"/>
    </source>
</evidence>
<name>A0ABX1LT24_9CYAN</name>
<dbReference type="RefSeq" id="WP_169363087.1">
    <property type="nucleotide sequence ID" value="NZ_JAAVJL010000001.1"/>
</dbReference>
<comment type="caution">
    <text evidence="2">The sequence shown here is derived from an EMBL/GenBank/DDBJ whole genome shotgun (WGS) entry which is preliminary data.</text>
</comment>
<keyword evidence="3" id="KW-1185">Reference proteome</keyword>
<gene>
    <name evidence="2" type="ORF">HC246_08975</name>
</gene>
<accession>A0ABX1LT24</accession>
<proteinExistence type="predicted"/>
<evidence type="ECO:0000313" key="2">
    <source>
        <dbReference type="EMBL" id="NMF58151.1"/>
    </source>
</evidence>
<dbReference type="EMBL" id="JAAVJL010000001">
    <property type="protein sequence ID" value="NMF58151.1"/>
    <property type="molecule type" value="Genomic_DNA"/>
</dbReference>
<dbReference type="InterPro" id="IPR018739">
    <property type="entry name" value="DUF2281"/>
</dbReference>
<evidence type="ECO:0000259" key="1">
    <source>
        <dbReference type="Pfam" id="PF10047"/>
    </source>
</evidence>
<protein>
    <submittedName>
        <fullName evidence="2">DUF2281 domain-containing protein</fullName>
    </submittedName>
</protein>
<reference evidence="2 3" key="1">
    <citation type="submission" date="2020-03" db="EMBL/GenBank/DDBJ databases">
        <title>Draft Genome Sequence of 2-Methylisoborneol Producing Pseudanabaena yagii Strain GIHE-NHR1 Isolated from North Han River in South Korea.</title>
        <authorList>
            <person name="Jeong J."/>
        </authorList>
    </citation>
    <scope>NUCLEOTIDE SEQUENCE [LARGE SCALE GENOMIC DNA]</scope>
    <source>
        <strain evidence="2 3">GIHE-NHR1</strain>
    </source>
</reference>
<feature type="domain" description="DUF2281" evidence="1">
    <location>
        <begin position="11"/>
        <end position="42"/>
    </location>
</feature>
<sequence length="93" mass="10829">MQTTTAIEQTILNNIRQLPPEKQQEVLDFTEALRKKLVPKNKLSMRQIAKLPLAQRHKYLAQYIPATAQDFRNDPELTEFSVLDTADWDIGYE</sequence>
<organism evidence="2 3">
    <name type="scientific">Pseudanabaena yagii GIHE-NHR1</name>
    <dbReference type="NCBI Taxonomy" id="2722753"/>
    <lineage>
        <taxon>Bacteria</taxon>
        <taxon>Bacillati</taxon>
        <taxon>Cyanobacteriota</taxon>
        <taxon>Cyanophyceae</taxon>
        <taxon>Pseudanabaenales</taxon>
        <taxon>Pseudanabaenaceae</taxon>
        <taxon>Pseudanabaena</taxon>
        <taxon>Pseudanabaena yagii</taxon>
    </lineage>
</organism>